<feature type="active site" description="Nucleophile" evidence="6">
    <location>
        <position position="161"/>
    </location>
</feature>
<dbReference type="InterPro" id="IPR044934">
    <property type="entry name" value="Streptopain_sf"/>
</dbReference>
<evidence type="ECO:0000256" key="5">
    <source>
        <dbReference type="ARBA" id="ARBA00022807"/>
    </source>
</evidence>
<feature type="domain" description="Spi protease inhibitor" evidence="7">
    <location>
        <begin position="30"/>
        <end position="112"/>
    </location>
</feature>
<dbReference type="Proteomes" id="UP000757461">
    <property type="component" value="Unassembled WGS sequence"/>
</dbReference>
<evidence type="ECO:0000313" key="9">
    <source>
        <dbReference type="Proteomes" id="UP000757461"/>
    </source>
</evidence>
<dbReference type="Gene3D" id="3.90.70.50">
    <property type="entry name" value="Peptidase C10, streptopain"/>
    <property type="match status" value="1"/>
</dbReference>
<evidence type="ECO:0000256" key="3">
    <source>
        <dbReference type="ARBA" id="ARBA00022729"/>
    </source>
</evidence>
<dbReference type="GO" id="GO:0006508">
    <property type="term" value="P:proteolysis"/>
    <property type="evidence" value="ECO:0007669"/>
    <property type="project" value="UniProtKB-KW"/>
</dbReference>
<reference evidence="8" key="1">
    <citation type="submission" date="2020-04" db="EMBL/GenBank/DDBJ databases">
        <title>Deep metagenomics examines the oral microbiome during advanced dental caries in children, revealing novel taxa and co-occurrences with host molecules.</title>
        <authorList>
            <person name="Baker J.L."/>
            <person name="Morton J.T."/>
            <person name="Dinis M."/>
            <person name="Alvarez R."/>
            <person name="Tran N.C."/>
            <person name="Knight R."/>
            <person name="Edlund A."/>
        </authorList>
    </citation>
    <scope>NUCLEOTIDE SEQUENCE</scope>
    <source>
        <strain evidence="8">JCVI_25_bin.9</strain>
    </source>
</reference>
<evidence type="ECO:0000313" key="8">
    <source>
        <dbReference type="EMBL" id="MBF1414430.1"/>
    </source>
</evidence>
<feature type="active site" description="Proton acceptor" evidence="6">
    <location>
        <position position="304"/>
    </location>
</feature>
<dbReference type="SUPFAM" id="SSF54001">
    <property type="entry name" value="Cysteine proteinases"/>
    <property type="match status" value="1"/>
</dbReference>
<gene>
    <name evidence="8" type="ORF">HXN33_02500</name>
</gene>
<dbReference type="InterPro" id="IPR000200">
    <property type="entry name" value="Peptidase_C10"/>
</dbReference>
<organism evidence="8 9">
    <name type="scientific">Prevotella histicola</name>
    <dbReference type="NCBI Taxonomy" id="470565"/>
    <lineage>
        <taxon>Bacteria</taxon>
        <taxon>Pseudomonadati</taxon>
        <taxon>Bacteroidota</taxon>
        <taxon>Bacteroidia</taxon>
        <taxon>Bacteroidales</taxon>
        <taxon>Prevotellaceae</taxon>
        <taxon>Prevotella</taxon>
    </lineage>
</organism>
<dbReference type="GO" id="GO:0008234">
    <property type="term" value="F:cysteine-type peptidase activity"/>
    <property type="evidence" value="ECO:0007669"/>
    <property type="project" value="UniProtKB-KW"/>
</dbReference>
<dbReference type="PRINTS" id="PR00797">
    <property type="entry name" value="STREPTOPAIN"/>
</dbReference>
<name>A0A930HY94_9BACT</name>
<evidence type="ECO:0000256" key="2">
    <source>
        <dbReference type="ARBA" id="ARBA00022670"/>
    </source>
</evidence>
<keyword evidence="3" id="KW-0732">Signal</keyword>
<proteinExistence type="inferred from homology"/>
<evidence type="ECO:0000259" key="7">
    <source>
        <dbReference type="Pfam" id="PF13734"/>
    </source>
</evidence>
<dbReference type="Pfam" id="PF01640">
    <property type="entry name" value="Peptidase_C10"/>
    <property type="match status" value="1"/>
</dbReference>
<protein>
    <submittedName>
        <fullName evidence="8">Thiol protease/hemagglutinin PrtT</fullName>
    </submittedName>
</protein>
<sequence>MNPFIGRILSNRVLSVLVLLCFTVGVHAENIDFKTALHIAKGYVKVSKEDAVRTRSAVLQPYYVFNDVSGKGFVIVAGNDKMGQVLAYSNENPLDLEHLNPEVRYLLGAYQHVYDELRSDKRLTTRAETKLITTDYVAPLIKTHWGQDYPYSKFTQYMTGCVATAVAQIMRYHQWPAQGKGTESYTVTSDHTVRSADFTKSNYDWKHMVDDYSHAKTSSQEQDAVAKLMYDVGVATNMQYSSKASGAQSYMAERALRNHFDYDAALVERAHEGVSHFVELVKKELRNGFPLYISGEAKGGYGAHAWVCDGYDKADLFHMNFGWDGQADGFYSLAALNITSTGKEFGGSSLGFNRKLHVIAIHPNKPGVPKIDADIAYGAPNLCFNFDGEMAFVGSIPSQLTDNLHLRYGHFVNQSNENFVGDVGIGVYDEADQLIKTFPYAHHGRAIFTKDCFKMNNGEMLPGNLMDKDVVITLDLSALPNGTYTLSPIAARQQEEGSLGSWARMKKAPRMVMQVENGKVSFLEMPSKEPTYQLVSAPVFDKKLRIGEQNSVQLLIRKLDAQPFDGVVKLEMLNSKGDTAYTSQTETAIDFDIFATTKVRIPFNLPLTTAPGSYTLRVTIVKEGNKDTCLVLNCPTQTPYTIDVEAGKGLNIFGQIVTYVQDGDEASMPGEGIDVGLNATFRVNCFAFLADKAQYKGDLRLYLIDPQTDKRIPLMRRPKKVNITGSGAECNVTSDWLNAKNLQIINNRRYRVALIGAVEGEEVDFTTTIPNPLYVSVVNGPYNSDADIVSNGIKGIIPSDAIKLTGGVLEVQLPNLKSVSVYTLNGMLIANQHVDATNRVQVTLQKGAYIVRLVMNDGSVRSVIMR</sequence>
<comment type="caution">
    <text evidence="8">The sequence shown here is derived from an EMBL/GenBank/DDBJ whole genome shotgun (WGS) entry which is preliminary data.</text>
</comment>
<accession>A0A930HY94</accession>
<dbReference type="InterPro" id="IPR038765">
    <property type="entry name" value="Papain-like_cys_pep_sf"/>
</dbReference>
<keyword evidence="5" id="KW-0788">Thiol protease</keyword>
<keyword evidence="4" id="KW-0378">Hydrolase</keyword>
<evidence type="ECO:0000256" key="4">
    <source>
        <dbReference type="ARBA" id="ARBA00022801"/>
    </source>
</evidence>
<keyword evidence="2 8" id="KW-0645">Protease</keyword>
<evidence type="ECO:0000256" key="1">
    <source>
        <dbReference type="ARBA" id="ARBA00009693"/>
    </source>
</evidence>
<dbReference type="InterPro" id="IPR025896">
    <property type="entry name" value="Spi_Prtas-inh"/>
</dbReference>
<comment type="similarity">
    <text evidence="1">Belongs to the peptidase C10 family.</text>
</comment>
<dbReference type="EMBL" id="JABZSQ010000025">
    <property type="protein sequence ID" value="MBF1414430.1"/>
    <property type="molecule type" value="Genomic_DNA"/>
</dbReference>
<dbReference type="AlphaFoldDB" id="A0A930HY94"/>
<evidence type="ECO:0000256" key="6">
    <source>
        <dbReference type="PIRSR" id="PIRSR600200-1"/>
    </source>
</evidence>
<dbReference type="Pfam" id="PF13734">
    <property type="entry name" value="Inhibitor_I69"/>
    <property type="match status" value="1"/>
</dbReference>